<protein>
    <submittedName>
        <fullName evidence="3">Uncharacterized protein</fullName>
    </submittedName>
</protein>
<sequence length="134" mass="14392">MAISWLTVLRNVPWTDVISNAPKVADGAKKLWSSVSGKREQPAYREEARTESRISDSAALSVLREEVADLEAQVDELRGQMLASSGLIKDLADQNAQLIARVELMRRRQAWIAGAAAVAVVVSVAAAAIALLPA</sequence>
<evidence type="ECO:0000313" key="3">
    <source>
        <dbReference type="EMBL" id="GIZ50190.1"/>
    </source>
</evidence>
<feature type="coiled-coil region" evidence="1">
    <location>
        <begin position="60"/>
        <end position="108"/>
    </location>
</feature>
<dbReference type="EMBL" id="BPMK01000001">
    <property type="protein sequence ID" value="GIZ50190.1"/>
    <property type="molecule type" value="Genomic_DNA"/>
</dbReference>
<evidence type="ECO:0000256" key="2">
    <source>
        <dbReference type="SAM" id="Phobius"/>
    </source>
</evidence>
<proteinExistence type="predicted"/>
<comment type="caution">
    <text evidence="3">The sequence shown here is derived from an EMBL/GenBank/DDBJ whole genome shotgun (WGS) entry which is preliminary data.</text>
</comment>
<gene>
    <name evidence="3" type="ORF">NCCP691_02040</name>
</gene>
<accession>A0ABQ4PZ64</accession>
<name>A0ABQ4PZ64_9BURK</name>
<keyword evidence="2" id="KW-1133">Transmembrane helix</keyword>
<dbReference type="Proteomes" id="UP000887222">
    <property type="component" value="Unassembled WGS sequence"/>
</dbReference>
<feature type="transmembrane region" description="Helical" evidence="2">
    <location>
        <begin position="110"/>
        <end position="132"/>
    </location>
</feature>
<reference evidence="3 4" key="1">
    <citation type="journal article" date="2022" name="Int. J. Syst. Evol. Microbiol.">
        <title>Noviherbaspirillum aridicola sp. nov., isolated from an arid soil in Pakistan.</title>
        <authorList>
            <person name="Khan I.U."/>
            <person name="Saqib M."/>
            <person name="Amin A."/>
            <person name="Hussain F."/>
            <person name="Li L."/>
            <person name="Liu Y.H."/>
            <person name="Fang B.Z."/>
            <person name="Ahmed I."/>
            <person name="Li W.J."/>
        </authorList>
    </citation>
    <scope>NUCLEOTIDE SEQUENCE [LARGE SCALE GENOMIC DNA]</scope>
    <source>
        <strain evidence="3 4">NCCP-691</strain>
    </source>
</reference>
<organism evidence="3 4">
    <name type="scientific">Noviherbaspirillum aridicola</name>
    <dbReference type="NCBI Taxonomy" id="2849687"/>
    <lineage>
        <taxon>Bacteria</taxon>
        <taxon>Pseudomonadati</taxon>
        <taxon>Pseudomonadota</taxon>
        <taxon>Betaproteobacteria</taxon>
        <taxon>Burkholderiales</taxon>
        <taxon>Oxalobacteraceae</taxon>
        <taxon>Noviherbaspirillum</taxon>
    </lineage>
</organism>
<evidence type="ECO:0000313" key="4">
    <source>
        <dbReference type="Proteomes" id="UP000887222"/>
    </source>
</evidence>
<keyword evidence="2" id="KW-0472">Membrane</keyword>
<keyword evidence="2" id="KW-0812">Transmembrane</keyword>
<keyword evidence="1" id="KW-0175">Coiled coil</keyword>
<keyword evidence="4" id="KW-1185">Reference proteome</keyword>
<evidence type="ECO:0000256" key="1">
    <source>
        <dbReference type="SAM" id="Coils"/>
    </source>
</evidence>